<dbReference type="PROSITE" id="PS50215">
    <property type="entry name" value="ADAM_MEPRO"/>
    <property type="match status" value="1"/>
</dbReference>
<dbReference type="Proteomes" id="UP001629156">
    <property type="component" value="Unassembled WGS sequence"/>
</dbReference>
<dbReference type="InterPro" id="IPR013783">
    <property type="entry name" value="Ig-like_fold"/>
</dbReference>
<keyword evidence="2" id="KW-0677">Repeat</keyword>
<dbReference type="InterPro" id="IPR001590">
    <property type="entry name" value="Peptidase_M12B"/>
</dbReference>
<dbReference type="Pfam" id="PF18962">
    <property type="entry name" value="Por_Secre_tail"/>
    <property type="match status" value="1"/>
</dbReference>
<evidence type="ECO:0000259" key="6">
    <source>
        <dbReference type="PROSITE" id="PS50215"/>
    </source>
</evidence>
<name>A0ABW8YYB6_9FLAO</name>
<evidence type="ECO:0000259" key="5">
    <source>
        <dbReference type="PROSITE" id="PS01180"/>
    </source>
</evidence>
<dbReference type="InterPro" id="IPR035914">
    <property type="entry name" value="Sperma_CUB_dom_sf"/>
</dbReference>
<evidence type="ECO:0000256" key="3">
    <source>
        <dbReference type="ARBA" id="ARBA00023157"/>
    </source>
</evidence>
<comment type="caution">
    <text evidence="7">The sequence shown here is derived from an EMBL/GenBank/DDBJ whole genome shotgun (WGS) entry which is preliminary data.</text>
</comment>
<evidence type="ECO:0000313" key="7">
    <source>
        <dbReference type="EMBL" id="MFL9844145.1"/>
    </source>
</evidence>
<proteinExistence type="predicted"/>
<feature type="chain" id="PRO_5045774288" evidence="4">
    <location>
        <begin position="19"/>
        <end position="720"/>
    </location>
</feature>
<dbReference type="SUPFAM" id="SSF49854">
    <property type="entry name" value="Spermadhesin, CUB domain"/>
    <property type="match status" value="1"/>
</dbReference>
<evidence type="ECO:0000313" key="8">
    <source>
        <dbReference type="Proteomes" id="UP001629156"/>
    </source>
</evidence>
<dbReference type="PANTHER" id="PTHR24251">
    <property type="entry name" value="OVOCHYMASE-RELATED"/>
    <property type="match status" value="1"/>
</dbReference>
<dbReference type="InterPro" id="IPR000859">
    <property type="entry name" value="CUB_dom"/>
</dbReference>
<dbReference type="EMBL" id="JBELPZ010000005">
    <property type="protein sequence ID" value="MFL9844145.1"/>
    <property type="molecule type" value="Genomic_DNA"/>
</dbReference>
<dbReference type="Pfam" id="PF13688">
    <property type="entry name" value="Reprolysin_5"/>
    <property type="match status" value="1"/>
</dbReference>
<dbReference type="CDD" id="cd00041">
    <property type="entry name" value="CUB"/>
    <property type="match status" value="1"/>
</dbReference>
<feature type="domain" description="Peptidase M12B" evidence="6">
    <location>
        <begin position="213"/>
        <end position="401"/>
    </location>
</feature>
<dbReference type="InterPro" id="IPR026444">
    <property type="entry name" value="Secre_tail"/>
</dbReference>
<dbReference type="Gene3D" id="3.40.390.10">
    <property type="entry name" value="Collagenase (Catalytic Domain)"/>
    <property type="match status" value="1"/>
</dbReference>
<dbReference type="PANTHER" id="PTHR24251:SF52">
    <property type="entry name" value="CUB DOMAIN-CONTAINING PROTEIN"/>
    <property type="match status" value="1"/>
</dbReference>
<organism evidence="7 8">
    <name type="scientific">Flavobacterium rhizosphaerae</name>
    <dbReference type="NCBI Taxonomy" id="3163298"/>
    <lineage>
        <taxon>Bacteria</taxon>
        <taxon>Pseudomonadati</taxon>
        <taxon>Bacteroidota</taxon>
        <taxon>Flavobacteriia</taxon>
        <taxon>Flavobacteriales</taxon>
        <taxon>Flavobacteriaceae</taxon>
        <taxon>Flavobacterium</taxon>
    </lineage>
</organism>
<dbReference type="SMART" id="SM00042">
    <property type="entry name" value="CUB"/>
    <property type="match status" value="1"/>
</dbReference>
<dbReference type="InterPro" id="IPR003961">
    <property type="entry name" value="FN3_dom"/>
</dbReference>
<feature type="domain" description="CUB" evidence="5">
    <location>
        <begin position="531"/>
        <end position="637"/>
    </location>
</feature>
<protein>
    <submittedName>
        <fullName evidence="7">M12 family metallo-peptidase</fullName>
    </submittedName>
</protein>
<dbReference type="Pfam" id="PF00431">
    <property type="entry name" value="CUB"/>
    <property type="match status" value="1"/>
</dbReference>
<dbReference type="SUPFAM" id="SSF49265">
    <property type="entry name" value="Fibronectin type III"/>
    <property type="match status" value="1"/>
</dbReference>
<keyword evidence="8" id="KW-1185">Reference proteome</keyword>
<gene>
    <name evidence="7" type="ORF">ABS766_06905</name>
</gene>
<evidence type="ECO:0000256" key="1">
    <source>
        <dbReference type="ARBA" id="ARBA00022729"/>
    </source>
</evidence>
<reference evidence="7 8" key="1">
    <citation type="submission" date="2024-06" db="EMBL/GenBank/DDBJ databases">
        <authorList>
            <person name="Kaempfer P."/>
            <person name="Viver T."/>
        </authorList>
    </citation>
    <scope>NUCLEOTIDE SEQUENCE [LARGE SCALE GENOMIC DNA]</scope>
    <source>
        <strain evidence="7 8">ST-119</strain>
    </source>
</reference>
<dbReference type="Gene3D" id="2.60.40.10">
    <property type="entry name" value="Immunoglobulins"/>
    <property type="match status" value="1"/>
</dbReference>
<feature type="signal peptide" evidence="4">
    <location>
        <begin position="1"/>
        <end position="18"/>
    </location>
</feature>
<keyword evidence="1 4" id="KW-0732">Signal</keyword>
<keyword evidence="3" id="KW-1015">Disulfide bond</keyword>
<sequence>MKKFYYILALLFALPVFAQHKVGQQVERLMGQQANFRPVMPLSVNSWADKAHTEKAVKNATYARINPQELHTVVSHAYNTIALTLPYNGTDITLLLYKVDITAEGFHVDTDKQKNIPVKNGVYYRGIISGDYTSVAAFTFFNDEFSGIASSAQLGNIVAGRRQKAGNTTDYIVYSDANLTVLNNFTCSTDGGITGVPAQQFGQKSPQNTLSEHCVTVYFELDYSLYVQNNFSTNQTVAWITAAFNNVQTLFANDGITTAIKSVFVWTEPDPYSGVGSGDYLFQFYQMRPVFDGDVGQLLGMDNGGFGGVAIDVAGLCSDYNISYGDIYFEFEEVPLFSWTVEVITHELGHLYGSPHTHGCYWNGNNTAIDGCGTEAGFVEGNCDEGPIPDPAVKGTIMSYCHLVPGVGINFANGFGPQPANRILNHITSSSCLSTDCINTCINTVSAFSVMDNSMQSATIMWTDDNGGPWEVGYNTINSAITNWQTVTENTFTVNNLNPETYYTFGVRPICVEGMEPETHSVIFTGGANWCSGATFTDTGGAFGNYGNKQHLIRTIRPESPSESFTVTFTQFSLEENYDYMYVYDGADTTAPLLGAYTGNEIPGPFVSSATDGALTFEFISDEFSTQAGWNATVSCVLGIDEAAFTQFQYYPNPTNGNLHISAGQTINHIMAYNISGQLLFDKAVNGTVIDTDISAFASGVYIFKVTGDNREAYFRIIKQ</sequence>
<dbReference type="RefSeq" id="WP_408084398.1">
    <property type="nucleotide sequence ID" value="NZ_JBELPZ010000005.1"/>
</dbReference>
<dbReference type="NCBIfam" id="TIGR04183">
    <property type="entry name" value="Por_Secre_tail"/>
    <property type="match status" value="1"/>
</dbReference>
<dbReference type="InterPro" id="IPR036116">
    <property type="entry name" value="FN3_sf"/>
</dbReference>
<evidence type="ECO:0000256" key="2">
    <source>
        <dbReference type="ARBA" id="ARBA00022737"/>
    </source>
</evidence>
<dbReference type="SUPFAM" id="SSF55486">
    <property type="entry name" value="Metalloproteases ('zincins'), catalytic domain"/>
    <property type="match status" value="1"/>
</dbReference>
<dbReference type="CDD" id="cd00063">
    <property type="entry name" value="FN3"/>
    <property type="match status" value="1"/>
</dbReference>
<dbReference type="InterPro" id="IPR024079">
    <property type="entry name" value="MetalloPept_cat_dom_sf"/>
</dbReference>
<dbReference type="PROSITE" id="PS01180">
    <property type="entry name" value="CUB"/>
    <property type="match status" value="1"/>
</dbReference>
<accession>A0ABW8YYB6</accession>
<dbReference type="Gene3D" id="2.60.120.290">
    <property type="entry name" value="Spermadhesin, CUB domain"/>
    <property type="match status" value="1"/>
</dbReference>
<evidence type="ECO:0000256" key="4">
    <source>
        <dbReference type="SAM" id="SignalP"/>
    </source>
</evidence>